<dbReference type="EMBL" id="LHYI01000014">
    <property type="protein sequence ID" value="KXB08536.1"/>
    <property type="molecule type" value="Genomic_DNA"/>
</dbReference>
<gene>
    <name evidence="2" type="ORF">AKJ55_00795</name>
</gene>
<accession>A0ABR5TJS0</accession>
<keyword evidence="1" id="KW-0812">Transmembrane</keyword>
<organism evidence="2 3">
    <name type="scientific">candidate division MSBL1 archaeon SCGC-AAA382M17</name>
    <dbReference type="NCBI Taxonomy" id="1698284"/>
    <lineage>
        <taxon>Archaea</taxon>
        <taxon>Methanobacteriati</taxon>
        <taxon>Methanobacteriota</taxon>
        <taxon>candidate division MSBL1</taxon>
    </lineage>
</organism>
<feature type="transmembrane region" description="Helical" evidence="1">
    <location>
        <begin position="127"/>
        <end position="146"/>
    </location>
</feature>
<evidence type="ECO:0000256" key="1">
    <source>
        <dbReference type="SAM" id="Phobius"/>
    </source>
</evidence>
<feature type="transmembrane region" description="Helical" evidence="1">
    <location>
        <begin position="93"/>
        <end position="115"/>
    </location>
</feature>
<evidence type="ECO:0000313" key="3">
    <source>
        <dbReference type="Proteomes" id="UP000070633"/>
    </source>
</evidence>
<evidence type="ECO:0008006" key="4">
    <source>
        <dbReference type="Google" id="ProtNLM"/>
    </source>
</evidence>
<feature type="transmembrane region" description="Helical" evidence="1">
    <location>
        <begin position="51"/>
        <end position="81"/>
    </location>
</feature>
<keyword evidence="1" id="KW-0472">Membrane</keyword>
<comment type="caution">
    <text evidence="2">The sequence shown here is derived from an EMBL/GenBank/DDBJ whole genome shotgun (WGS) entry which is preliminary data.</text>
</comment>
<evidence type="ECO:0000313" key="2">
    <source>
        <dbReference type="EMBL" id="KXB08536.1"/>
    </source>
</evidence>
<proteinExistence type="predicted"/>
<reference evidence="2 3" key="1">
    <citation type="journal article" date="2016" name="Sci. Rep.">
        <title>Metabolic traits of an uncultured archaeal lineage -MSBL1- from brine pools of the Red Sea.</title>
        <authorList>
            <person name="Mwirichia R."/>
            <person name="Alam I."/>
            <person name="Rashid M."/>
            <person name="Vinu M."/>
            <person name="Ba-Alawi W."/>
            <person name="Anthony Kamau A."/>
            <person name="Kamanda Ngugi D."/>
            <person name="Goker M."/>
            <person name="Klenk H.P."/>
            <person name="Bajic V."/>
            <person name="Stingl U."/>
        </authorList>
    </citation>
    <scope>NUCLEOTIDE SEQUENCE [LARGE SCALE GENOMIC DNA]</scope>
    <source>
        <strain evidence="2">SCGC-AAA382M17</strain>
    </source>
</reference>
<keyword evidence="3" id="KW-1185">Reference proteome</keyword>
<sequence length="156" mass="17530">MEIKNKRWIGFLLIFPLLDMVSTYFRANQLLERGYSLGTVAEAEVDPILSKIWLLSGSVISGLIVRFLTSLPLLIFILGYLPKTKHWEGEDYFPLLLVSIGFALLSAGCAMNNLLNHYSIESISIPYWFGLFLLAICIFAGMVLSMTGKNIMQCQS</sequence>
<dbReference type="Proteomes" id="UP000070633">
    <property type="component" value="Unassembled WGS sequence"/>
</dbReference>
<name>A0ABR5TJS0_9EURY</name>
<keyword evidence="1" id="KW-1133">Transmembrane helix</keyword>
<protein>
    <recommendedName>
        <fullName evidence="4">DUF5658 domain-containing protein</fullName>
    </recommendedName>
</protein>